<keyword evidence="3" id="KW-1185">Reference proteome</keyword>
<evidence type="ECO:0008006" key="4">
    <source>
        <dbReference type="Google" id="ProtNLM"/>
    </source>
</evidence>
<dbReference type="RefSeq" id="WP_348759605.1">
    <property type="nucleotide sequence ID" value="NZ_OZ026884.1"/>
</dbReference>
<evidence type="ECO:0000313" key="3">
    <source>
        <dbReference type="Proteomes" id="UP001497493"/>
    </source>
</evidence>
<reference evidence="2 3" key="1">
    <citation type="submission" date="2024-04" db="EMBL/GenBank/DDBJ databases">
        <authorList>
            <person name="Cremers G."/>
        </authorList>
    </citation>
    <scope>NUCLEOTIDE SEQUENCE [LARGE SCALE GENOMIC DNA]</scope>
    <source>
        <strain evidence="2">MeCH1-AG</strain>
    </source>
</reference>
<evidence type="ECO:0000313" key="2">
    <source>
        <dbReference type="EMBL" id="CAL1240096.1"/>
    </source>
</evidence>
<dbReference type="InterPro" id="IPR043148">
    <property type="entry name" value="TagF_C"/>
</dbReference>
<organism evidence="2 3">
    <name type="scientific">Candidatus Methylocalor cossyra</name>
    <dbReference type="NCBI Taxonomy" id="3108543"/>
    <lineage>
        <taxon>Bacteria</taxon>
        <taxon>Pseudomonadati</taxon>
        <taxon>Pseudomonadota</taxon>
        <taxon>Gammaproteobacteria</taxon>
        <taxon>Methylococcales</taxon>
        <taxon>Methylococcaceae</taxon>
        <taxon>Candidatus Methylocalor</taxon>
    </lineage>
</organism>
<sequence length="345" mass="39406">MKALFVCGSLNQTKMMHKIAQHLPQFDAYFTPFFCDGLGRLVQRSGALDFTVLGGRFLRQTLQYLTQQGVAFDFEGRRGPYDLVVTCSDLIVPRRIRRAKLVLVQEGMTDPENLSYHLVKALRLPRWLAQTSTTGLSDLYDIFCVASEGYRDLFIRKGVRPEKIRVTGIPNFDDCHSYLNNDFPHRDYVLVATSDMRETFKYENRRKFIEKARRIADGRPLIFKFHPNEDPHRASAEVERYAPEALYFSDANTDHMIANCQALVTRYSSVVYVAIALDKEVHSDLPHRELKRLMPVQNGGTSALNIARECLKLFGEDPERLAPSPPPNWSAALGERRSARQGVPH</sequence>
<proteinExistence type="predicted"/>
<evidence type="ECO:0000256" key="1">
    <source>
        <dbReference type="SAM" id="MobiDB-lite"/>
    </source>
</evidence>
<dbReference type="SUPFAM" id="SSF53756">
    <property type="entry name" value="UDP-Glycosyltransferase/glycogen phosphorylase"/>
    <property type="match status" value="1"/>
</dbReference>
<accession>A0ABP1C752</accession>
<protein>
    <recommendedName>
        <fullName evidence="4">UDP-N-acetyl glucosamine 2-epimerase</fullName>
    </recommendedName>
</protein>
<dbReference type="Gene3D" id="3.40.50.12580">
    <property type="match status" value="1"/>
</dbReference>
<dbReference type="EMBL" id="OZ026884">
    <property type="protein sequence ID" value="CAL1240096.1"/>
    <property type="molecule type" value="Genomic_DNA"/>
</dbReference>
<name>A0ABP1C752_9GAMM</name>
<feature type="region of interest" description="Disordered" evidence="1">
    <location>
        <begin position="317"/>
        <end position="345"/>
    </location>
</feature>
<dbReference type="Proteomes" id="UP001497493">
    <property type="component" value="Chromosome"/>
</dbReference>
<gene>
    <name evidence="2" type="ORF">MECH1_V1_1320</name>
</gene>